<keyword evidence="4" id="KW-1185">Reference proteome</keyword>
<dbReference type="Gene3D" id="3.10.450.50">
    <property type="match status" value="1"/>
</dbReference>
<dbReference type="Pfam" id="PF13577">
    <property type="entry name" value="SnoaL_4"/>
    <property type="match status" value="1"/>
</dbReference>
<dbReference type="AlphaFoldDB" id="A0A4U0UDG1"/>
<dbReference type="OrthoDB" id="2148716at2759"/>
<name>A0A4U0UDG1_9PEZI</name>
<dbReference type="InterPro" id="IPR032710">
    <property type="entry name" value="NTF2-like_dom_sf"/>
</dbReference>
<protein>
    <recommendedName>
        <fullName evidence="2">SnoaL-like domain-containing protein</fullName>
    </recommendedName>
</protein>
<gene>
    <name evidence="3" type="ORF">B0A50_01654</name>
</gene>
<dbReference type="Proteomes" id="UP000308549">
    <property type="component" value="Unassembled WGS sequence"/>
</dbReference>
<evidence type="ECO:0000313" key="4">
    <source>
        <dbReference type="Proteomes" id="UP000308549"/>
    </source>
</evidence>
<evidence type="ECO:0000313" key="3">
    <source>
        <dbReference type="EMBL" id="TKA32546.1"/>
    </source>
</evidence>
<dbReference type="EMBL" id="NAJL01000005">
    <property type="protein sequence ID" value="TKA32546.1"/>
    <property type="molecule type" value="Genomic_DNA"/>
</dbReference>
<organism evidence="3 4">
    <name type="scientific">Salinomyces thailandicus</name>
    <dbReference type="NCBI Taxonomy" id="706561"/>
    <lineage>
        <taxon>Eukaryota</taxon>
        <taxon>Fungi</taxon>
        <taxon>Dikarya</taxon>
        <taxon>Ascomycota</taxon>
        <taxon>Pezizomycotina</taxon>
        <taxon>Dothideomycetes</taxon>
        <taxon>Dothideomycetidae</taxon>
        <taxon>Mycosphaerellales</taxon>
        <taxon>Teratosphaeriaceae</taxon>
        <taxon>Salinomyces</taxon>
    </lineage>
</organism>
<accession>A0A4U0UDG1</accession>
<comment type="caution">
    <text evidence="3">The sequence shown here is derived from an EMBL/GenBank/DDBJ whole genome shotgun (WGS) entry which is preliminary data.</text>
</comment>
<dbReference type="SUPFAM" id="SSF54427">
    <property type="entry name" value="NTF2-like"/>
    <property type="match status" value="1"/>
</dbReference>
<reference evidence="3 4" key="1">
    <citation type="submission" date="2017-03" db="EMBL/GenBank/DDBJ databases">
        <title>Genomes of endolithic fungi from Antarctica.</title>
        <authorList>
            <person name="Coleine C."/>
            <person name="Masonjones S."/>
            <person name="Stajich J.E."/>
        </authorList>
    </citation>
    <scope>NUCLEOTIDE SEQUENCE [LARGE SCALE GENOMIC DNA]</scope>
    <source>
        <strain evidence="3 4">CCFEE 6315</strain>
    </source>
</reference>
<feature type="chain" id="PRO_5020663376" description="SnoaL-like domain-containing protein" evidence="1">
    <location>
        <begin position="24"/>
        <end position="197"/>
    </location>
</feature>
<sequence>MLPKITTRVAAALALALPAIASAQLQNLYSTDWISIHQTLHSYALAVDSKKYSLLGETFTQNATADYGAGLGVLQGLSAIEEGLQTIVYGKIDGINSLAPVDSQHVLSTTVIDIHIDGATANSTTYFSTNQFGRGDYEGEVYHSYGKYLDELVRFPSPRAEGRWEGSWRGVEWRVQKRMLVYLGPAQGNVSIFLASS</sequence>
<feature type="signal peptide" evidence="1">
    <location>
        <begin position="1"/>
        <end position="23"/>
    </location>
</feature>
<dbReference type="InterPro" id="IPR037401">
    <property type="entry name" value="SnoaL-like"/>
</dbReference>
<evidence type="ECO:0000259" key="2">
    <source>
        <dbReference type="Pfam" id="PF13577"/>
    </source>
</evidence>
<keyword evidence="1" id="KW-0732">Signal</keyword>
<proteinExistence type="predicted"/>
<evidence type="ECO:0000256" key="1">
    <source>
        <dbReference type="SAM" id="SignalP"/>
    </source>
</evidence>
<feature type="domain" description="SnoaL-like" evidence="2">
    <location>
        <begin position="35"/>
        <end position="165"/>
    </location>
</feature>